<dbReference type="AlphaFoldDB" id="A0A4U8YVL0"/>
<dbReference type="EMBL" id="LR536450">
    <property type="protein sequence ID" value="VFU07840.1"/>
    <property type="molecule type" value="Genomic_DNA"/>
</dbReference>
<proteinExistence type="predicted"/>
<evidence type="ECO:0000256" key="1">
    <source>
        <dbReference type="SAM" id="Coils"/>
    </source>
</evidence>
<gene>
    <name evidence="2" type="ORF">MTUNDRAET4_0947</name>
</gene>
<evidence type="ECO:0000313" key="2">
    <source>
        <dbReference type="EMBL" id="VFU07840.1"/>
    </source>
</evidence>
<dbReference type="Proteomes" id="UP000294360">
    <property type="component" value="Chromosome"/>
</dbReference>
<protein>
    <submittedName>
        <fullName evidence="2">Insertion element ISR1 uncharacterized 10 kDa protein A3</fullName>
    </submittedName>
</protein>
<organism evidence="2 3">
    <name type="scientific">Methylocella tundrae</name>
    <dbReference type="NCBI Taxonomy" id="227605"/>
    <lineage>
        <taxon>Bacteria</taxon>
        <taxon>Pseudomonadati</taxon>
        <taxon>Pseudomonadota</taxon>
        <taxon>Alphaproteobacteria</taxon>
        <taxon>Hyphomicrobiales</taxon>
        <taxon>Beijerinckiaceae</taxon>
        <taxon>Methylocella</taxon>
    </lineage>
</organism>
<dbReference type="KEGG" id="mtun:MTUNDRAET4_0947"/>
<feature type="coiled-coil region" evidence="1">
    <location>
        <begin position="1"/>
        <end position="28"/>
    </location>
</feature>
<name>A0A4U8YVL0_METTU</name>
<sequence length="40" mass="4678">MPSEMKRLRQLEEENAKLKRIVADLSLDKAMLQDVLAKKH</sequence>
<keyword evidence="1" id="KW-0175">Coiled coil</keyword>
<reference evidence="2 3" key="1">
    <citation type="submission" date="2019-03" db="EMBL/GenBank/DDBJ databases">
        <authorList>
            <person name="Kox A.R. M."/>
        </authorList>
    </citation>
    <scope>NUCLEOTIDE SEQUENCE [LARGE SCALE GENOMIC DNA]</scope>
    <source>
        <strain evidence="2">MTUNDRAET4 annotated genome</strain>
    </source>
</reference>
<accession>A0A4U8YVL0</accession>
<evidence type="ECO:0000313" key="3">
    <source>
        <dbReference type="Proteomes" id="UP000294360"/>
    </source>
</evidence>